<keyword evidence="2" id="KW-1185">Reference proteome</keyword>
<accession>A0ABQ4Y4I8</accession>
<protein>
    <submittedName>
        <fullName evidence="1">Uncharacterized protein</fullName>
    </submittedName>
</protein>
<reference evidence="1" key="1">
    <citation type="journal article" date="2022" name="Int. J. Mol. Sci.">
        <title>Draft Genome of Tanacetum Coccineum: Genomic Comparison of Closely Related Tanacetum-Family Plants.</title>
        <authorList>
            <person name="Yamashiro T."/>
            <person name="Shiraishi A."/>
            <person name="Nakayama K."/>
            <person name="Satake H."/>
        </authorList>
    </citation>
    <scope>NUCLEOTIDE SEQUENCE</scope>
</reference>
<dbReference type="Proteomes" id="UP001151760">
    <property type="component" value="Unassembled WGS sequence"/>
</dbReference>
<organism evidence="1 2">
    <name type="scientific">Tanacetum coccineum</name>
    <dbReference type="NCBI Taxonomy" id="301880"/>
    <lineage>
        <taxon>Eukaryota</taxon>
        <taxon>Viridiplantae</taxon>
        <taxon>Streptophyta</taxon>
        <taxon>Embryophyta</taxon>
        <taxon>Tracheophyta</taxon>
        <taxon>Spermatophyta</taxon>
        <taxon>Magnoliopsida</taxon>
        <taxon>eudicotyledons</taxon>
        <taxon>Gunneridae</taxon>
        <taxon>Pentapetalae</taxon>
        <taxon>asterids</taxon>
        <taxon>campanulids</taxon>
        <taxon>Asterales</taxon>
        <taxon>Asteraceae</taxon>
        <taxon>Asteroideae</taxon>
        <taxon>Anthemideae</taxon>
        <taxon>Anthemidinae</taxon>
        <taxon>Tanacetum</taxon>
    </lineage>
</organism>
<evidence type="ECO:0000313" key="1">
    <source>
        <dbReference type="EMBL" id="GJS72499.1"/>
    </source>
</evidence>
<proteinExistence type="predicted"/>
<evidence type="ECO:0000313" key="2">
    <source>
        <dbReference type="Proteomes" id="UP001151760"/>
    </source>
</evidence>
<sequence length="225" mass="26029">MLIDALPDFWPKLGLHVGLQTQFDLQPHMQSEIWPDIRKGIDQHLGKIYTDNKSSLKRDYWVKNPDDETYDLEAIRSRRPANISAKDWDEQIRFWSDPKNMARCAQNAQNRAKSTVMQSSATQEHPSLIQTFFDNHAVGDVFLRDEDRHLYEEMVRLQGLGTYTDDQIMAMVHRGKQRGHIPGVGRVLAGRGKDVLDVPVPQCNHTSDVDELKRSNKQLQKRRLT</sequence>
<comment type="caution">
    <text evidence="1">The sequence shown here is derived from an EMBL/GenBank/DDBJ whole genome shotgun (WGS) entry which is preliminary data.</text>
</comment>
<gene>
    <name evidence="1" type="ORF">Tco_0705340</name>
</gene>
<dbReference type="EMBL" id="BQNB010010084">
    <property type="protein sequence ID" value="GJS72499.1"/>
    <property type="molecule type" value="Genomic_DNA"/>
</dbReference>
<name>A0ABQ4Y4I8_9ASTR</name>
<reference evidence="1" key="2">
    <citation type="submission" date="2022-01" db="EMBL/GenBank/DDBJ databases">
        <authorList>
            <person name="Yamashiro T."/>
            <person name="Shiraishi A."/>
            <person name="Satake H."/>
            <person name="Nakayama K."/>
        </authorList>
    </citation>
    <scope>NUCLEOTIDE SEQUENCE</scope>
</reference>